<evidence type="ECO:0000256" key="1">
    <source>
        <dbReference type="SAM" id="Phobius"/>
    </source>
</evidence>
<gene>
    <name evidence="2" type="ORF">NECAME_11015</name>
</gene>
<dbReference type="Proteomes" id="UP000053676">
    <property type="component" value="Unassembled WGS sequence"/>
</dbReference>
<keyword evidence="1" id="KW-1133">Transmembrane helix</keyword>
<evidence type="ECO:0000313" key="2">
    <source>
        <dbReference type="EMBL" id="ETN77470.1"/>
    </source>
</evidence>
<evidence type="ECO:0000313" key="3">
    <source>
        <dbReference type="Proteomes" id="UP000053676"/>
    </source>
</evidence>
<dbReference type="KEGG" id="nai:NECAME_11015"/>
<dbReference type="EMBL" id="KI660168">
    <property type="protein sequence ID" value="ETN77470.1"/>
    <property type="molecule type" value="Genomic_DNA"/>
</dbReference>
<keyword evidence="1" id="KW-0812">Transmembrane</keyword>
<organism evidence="2 3">
    <name type="scientific">Necator americanus</name>
    <name type="common">Human hookworm</name>
    <dbReference type="NCBI Taxonomy" id="51031"/>
    <lineage>
        <taxon>Eukaryota</taxon>
        <taxon>Metazoa</taxon>
        <taxon>Ecdysozoa</taxon>
        <taxon>Nematoda</taxon>
        <taxon>Chromadorea</taxon>
        <taxon>Rhabditida</taxon>
        <taxon>Rhabditina</taxon>
        <taxon>Rhabditomorpha</taxon>
        <taxon>Strongyloidea</taxon>
        <taxon>Ancylostomatidae</taxon>
        <taxon>Bunostominae</taxon>
        <taxon>Necator</taxon>
    </lineage>
</organism>
<keyword evidence="3" id="KW-1185">Reference proteome</keyword>
<protein>
    <submittedName>
        <fullName evidence="2">Uncharacterized protein</fullName>
    </submittedName>
</protein>
<sequence length="71" mass="8174">MHLISMAAVNTALIYVKRMILRLEVVACLLCLLSLSVAYRWKRDFMYVSDVNGTDADCFQILYSLSNFSIY</sequence>
<proteinExistence type="predicted"/>
<feature type="transmembrane region" description="Helical" evidence="1">
    <location>
        <begin position="20"/>
        <end position="39"/>
    </location>
</feature>
<accession>W2T626</accession>
<dbReference type="AlphaFoldDB" id="W2T626"/>
<keyword evidence="1" id="KW-0472">Membrane</keyword>
<name>W2T626_NECAM</name>
<dbReference type="OrthoDB" id="5810444at2759"/>
<reference evidence="3" key="1">
    <citation type="journal article" date="2014" name="Nat. Genet.">
        <title>Genome of the human hookworm Necator americanus.</title>
        <authorList>
            <person name="Tang Y.T."/>
            <person name="Gao X."/>
            <person name="Rosa B.A."/>
            <person name="Abubucker S."/>
            <person name="Hallsworth-Pepin K."/>
            <person name="Martin J."/>
            <person name="Tyagi R."/>
            <person name="Heizer E."/>
            <person name="Zhang X."/>
            <person name="Bhonagiri-Palsikar V."/>
            <person name="Minx P."/>
            <person name="Warren W.C."/>
            <person name="Wang Q."/>
            <person name="Zhan B."/>
            <person name="Hotez P.J."/>
            <person name="Sternberg P.W."/>
            <person name="Dougall A."/>
            <person name="Gaze S.T."/>
            <person name="Mulvenna J."/>
            <person name="Sotillo J."/>
            <person name="Ranganathan S."/>
            <person name="Rabelo E.M."/>
            <person name="Wilson R.K."/>
            <person name="Felgner P.L."/>
            <person name="Bethony J."/>
            <person name="Hawdon J.M."/>
            <person name="Gasser R.B."/>
            <person name="Loukas A."/>
            <person name="Mitreva M."/>
        </authorList>
    </citation>
    <scope>NUCLEOTIDE SEQUENCE [LARGE SCALE GENOMIC DNA]</scope>
</reference>